<feature type="transmembrane region" description="Helical" evidence="2">
    <location>
        <begin position="153"/>
        <end position="174"/>
    </location>
</feature>
<name>A0ABT4NPB7_RHOOP</name>
<organism evidence="4 5">
    <name type="scientific">Rhodococcus opacus</name>
    <name type="common">Nocardia opaca</name>
    <dbReference type="NCBI Taxonomy" id="37919"/>
    <lineage>
        <taxon>Bacteria</taxon>
        <taxon>Bacillati</taxon>
        <taxon>Actinomycetota</taxon>
        <taxon>Actinomycetes</taxon>
        <taxon>Mycobacteriales</taxon>
        <taxon>Nocardiaceae</taxon>
        <taxon>Rhodococcus</taxon>
    </lineage>
</organism>
<feature type="region of interest" description="Disordered" evidence="1">
    <location>
        <begin position="245"/>
        <end position="301"/>
    </location>
</feature>
<feature type="signal peptide" evidence="3">
    <location>
        <begin position="1"/>
        <end position="25"/>
    </location>
</feature>
<feature type="compositionally biased region" description="Basic and acidic residues" evidence="1">
    <location>
        <begin position="290"/>
        <end position="301"/>
    </location>
</feature>
<dbReference type="Proteomes" id="UP001066327">
    <property type="component" value="Unassembled WGS sequence"/>
</dbReference>
<keyword evidence="2" id="KW-0812">Transmembrane</keyword>
<comment type="caution">
    <text evidence="4">The sequence shown here is derived from an EMBL/GenBank/DDBJ whole genome shotgun (WGS) entry which is preliminary data.</text>
</comment>
<gene>
    <name evidence="4" type="ORF">O4328_31815</name>
</gene>
<feature type="transmembrane region" description="Helical" evidence="2">
    <location>
        <begin position="195"/>
        <end position="214"/>
    </location>
</feature>
<evidence type="ECO:0000256" key="3">
    <source>
        <dbReference type="SAM" id="SignalP"/>
    </source>
</evidence>
<protein>
    <submittedName>
        <fullName evidence="4">Uncharacterized protein</fullName>
    </submittedName>
</protein>
<dbReference type="RefSeq" id="WP_169695653.1">
    <property type="nucleotide sequence ID" value="NZ_CP137575.1"/>
</dbReference>
<accession>A0ABT4NPB7</accession>
<evidence type="ECO:0000256" key="1">
    <source>
        <dbReference type="SAM" id="MobiDB-lite"/>
    </source>
</evidence>
<evidence type="ECO:0000313" key="5">
    <source>
        <dbReference type="Proteomes" id="UP001066327"/>
    </source>
</evidence>
<evidence type="ECO:0000256" key="2">
    <source>
        <dbReference type="SAM" id="Phobius"/>
    </source>
</evidence>
<keyword evidence="2" id="KW-0472">Membrane</keyword>
<keyword evidence="3" id="KW-0732">Signal</keyword>
<proteinExistence type="predicted"/>
<evidence type="ECO:0000313" key="4">
    <source>
        <dbReference type="EMBL" id="MCZ4588212.1"/>
    </source>
</evidence>
<feature type="transmembrane region" description="Helical" evidence="2">
    <location>
        <begin position="220"/>
        <end position="237"/>
    </location>
</feature>
<keyword evidence="2" id="KW-1133">Transmembrane helix</keyword>
<feature type="compositionally biased region" description="Acidic residues" evidence="1">
    <location>
        <begin position="245"/>
        <end position="266"/>
    </location>
</feature>
<sequence length="301" mass="31494">MIARWLVAVAVALGAAVFAAPGAGAAEPIQMSVTINGQDAATAGPTNPVRLDPHSPARVQMTLTNNTADLVTVGAVDVSGHVLGLTFFSYHTAVSLTAEPGQTQTLDFELDPSGLDGQATGLINGTVTVTGGDGAVLAETATVTDVRGSLVSVYGLFGLALAILTALAVLDAALGIARRRLHENRWRRATRMLTPGIGIGLVLAFTLSATRVWVPTLDRWLLLAGGFAAGFFLLGYLTPTPDTADDLDEDFGDEMDEDEDVMDEDERTGRIGDAATDRFSPGTPAPVRPPDTRPFTDRPTP</sequence>
<reference evidence="4" key="1">
    <citation type="submission" date="2022-12" db="EMBL/GenBank/DDBJ databases">
        <authorList>
            <person name="Krivoruchko A.V."/>
            <person name="Elkin A."/>
        </authorList>
    </citation>
    <scope>NUCLEOTIDE SEQUENCE</scope>
    <source>
        <strain evidence="4">IEGM 249</strain>
    </source>
</reference>
<dbReference type="EMBL" id="JAPWIS010000020">
    <property type="protein sequence ID" value="MCZ4588212.1"/>
    <property type="molecule type" value="Genomic_DNA"/>
</dbReference>
<feature type="chain" id="PRO_5045603784" evidence="3">
    <location>
        <begin position="26"/>
        <end position="301"/>
    </location>
</feature>
<keyword evidence="5" id="KW-1185">Reference proteome</keyword>